<dbReference type="InterPro" id="IPR035994">
    <property type="entry name" value="Nucleoside_phosphorylase_sf"/>
</dbReference>
<dbReference type="SUPFAM" id="SSF53167">
    <property type="entry name" value="Purine and uridine phosphorylases"/>
    <property type="match status" value="1"/>
</dbReference>
<proteinExistence type="predicted"/>
<evidence type="ECO:0000313" key="2">
    <source>
        <dbReference type="Proteomes" id="UP000523795"/>
    </source>
</evidence>
<protein>
    <submittedName>
        <fullName evidence="1">Purine-nucleoside phosphorylase</fullName>
    </submittedName>
</protein>
<keyword evidence="2" id="KW-1185">Reference proteome</keyword>
<name>A0ABX1JNP6_9MICC</name>
<evidence type="ECO:0000313" key="1">
    <source>
        <dbReference type="EMBL" id="NKX50937.1"/>
    </source>
</evidence>
<organism evidence="1 2">
    <name type="scientific">Arthrobacter deserti</name>
    <dbReference type="NCBI Taxonomy" id="1742687"/>
    <lineage>
        <taxon>Bacteria</taxon>
        <taxon>Bacillati</taxon>
        <taxon>Actinomycetota</taxon>
        <taxon>Actinomycetes</taxon>
        <taxon>Micrococcales</taxon>
        <taxon>Micrococcaceae</taxon>
        <taxon>Arthrobacter</taxon>
    </lineage>
</organism>
<reference evidence="1 2" key="1">
    <citation type="submission" date="2020-04" db="EMBL/GenBank/DDBJ databases">
        <authorList>
            <person name="Liu S."/>
        </authorList>
    </citation>
    <scope>NUCLEOTIDE SEQUENCE [LARGE SCALE GENOMIC DNA]</scope>
    <source>
        <strain evidence="1 2">CGMCC 1.15091</strain>
    </source>
</reference>
<comment type="caution">
    <text evidence="1">The sequence shown here is derived from an EMBL/GenBank/DDBJ whole genome shotgun (WGS) entry which is preliminary data.</text>
</comment>
<dbReference type="EMBL" id="JAAZSR010000146">
    <property type="protein sequence ID" value="NKX50937.1"/>
    <property type="molecule type" value="Genomic_DNA"/>
</dbReference>
<dbReference type="Gene3D" id="3.40.50.1580">
    <property type="entry name" value="Nucleoside phosphorylase domain"/>
    <property type="match status" value="1"/>
</dbReference>
<accession>A0ABX1JNP6</accession>
<feature type="non-terminal residue" evidence="1">
    <location>
        <position position="68"/>
    </location>
</feature>
<sequence>MTTDPFALAAEAAAFIAGETGVGGHDVGLVLGSGWGGAAGVIGGTTHSLPAARVPGFSAPAVQGHPGT</sequence>
<gene>
    <name evidence="1" type="ORF">HER39_10240</name>
</gene>
<dbReference type="Proteomes" id="UP000523795">
    <property type="component" value="Unassembled WGS sequence"/>
</dbReference>